<sequence>MKSRRWKTAGISVAALTLGMSLIAGCGGNNTDNSSSPAANGGQSEAGNSSESKAPAKEPVKIKFMNLWAKDSTENVAVTVRAQLAKFQQENPDIIVEEESIGDQNAYYTKLKTLAASNDLPDIFISKGSELAMFSQNETTASLDDLLNADPAWKDGFLPTAFNDLSSGGHTYGIPFSMLATSVVYYNKQLFADAGIASFPKTWAELQDAVDKLKAKGVTPIALGNKEQWVAESCILSALGDRFTGTDWFNSIINKSGAKFTDPDFVKGLAALQDLAKQGAFNADLNSINNDQQKTLYFNGKAAMFMEGSWAIGAVASAPKEVADNTEVAVLPAVEGGKGNALATSGGAGSGYAVGIKGFEDKKDAIAKVLKAISGEDFAKSLAEKGEPVAFKVADYDKSKVSPLAVKYAELSSQLQFTPIYDSYLSPALISVLNADLQALLINAISPDDLAKKVQAEYEKAS</sequence>
<evidence type="ECO:0000313" key="4">
    <source>
        <dbReference type="Proteomes" id="UP000293568"/>
    </source>
</evidence>
<dbReference type="Proteomes" id="UP000293568">
    <property type="component" value="Chromosome"/>
</dbReference>
<dbReference type="SUPFAM" id="SSF53850">
    <property type="entry name" value="Periplasmic binding protein-like II"/>
    <property type="match status" value="1"/>
</dbReference>
<proteinExistence type="predicted"/>
<feature type="compositionally biased region" description="Polar residues" evidence="1">
    <location>
        <begin position="32"/>
        <end position="52"/>
    </location>
</feature>
<dbReference type="OrthoDB" id="9798191at2"/>
<evidence type="ECO:0000256" key="2">
    <source>
        <dbReference type="SAM" id="SignalP"/>
    </source>
</evidence>
<dbReference type="PANTHER" id="PTHR43649:SF12">
    <property type="entry name" value="DIACETYLCHITOBIOSE BINDING PROTEIN DASA"/>
    <property type="match status" value="1"/>
</dbReference>
<dbReference type="KEGG" id="pprt:ET464_18180"/>
<name>A0A4P6F0A0_9BACL</name>
<keyword evidence="4" id="KW-1185">Reference proteome</keyword>
<keyword evidence="2" id="KW-0732">Signal</keyword>
<feature type="signal peptide" evidence="2">
    <location>
        <begin position="1"/>
        <end position="26"/>
    </location>
</feature>
<dbReference type="RefSeq" id="WP_129443376.1">
    <property type="nucleotide sequence ID" value="NZ_CP035492.1"/>
</dbReference>
<protein>
    <submittedName>
        <fullName evidence="3">Extracellular solute-binding protein</fullName>
    </submittedName>
</protein>
<evidence type="ECO:0000256" key="1">
    <source>
        <dbReference type="SAM" id="MobiDB-lite"/>
    </source>
</evidence>
<dbReference type="Gene3D" id="3.40.190.10">
    <property type="entry name" value="Periplasmic binding protein-like II"/>
    <property type="match status" value="2"/>
</dbReference>
<dbReference type="PANTHER" id="PTHR43649">
    <property type="entry name" value="ARABINOSE-BINDING PROTEIN-RELATED"/>
    <property type="match status" value="1"/>
</dbReference>
<dbReference type="InterPro" id="IPR050490">
    <property type="entry name" value="Bact_solute-bd_prot1"/>
</dbReference>
<reference evidence="3 4" key="1">
    <citation type="submission" date="2019-01" db="EMBL/GenBank/DDBJ databases">
        <title>Genome sequencing of strain FW100M-2.</title>
        <authorList>
            <person name="Heo J."/>
            <person name="Kim S.-J."/>
            <person name="Kim J.-S."/>
            <person name="Hong S.-B."/>
            <person name="Kwon S.-W."/>
        </authorList>
    </citation>
    <scope>NUCLEOTIDE SEQUENCE [LARGE SCALE GENOMIC DNA]</scope>
    <source>
        <strain evidence="3 4">FW100M-2</strain>
    </source>
</reference>
<feature type="region of interest" description="Disordered" evidence="1">
    <location>
        <begin position="32"/>
        <end position="55"/>
    </location>
</feature>
<dbReference type="AlphaFoldDB" id="A0A4P6F0A0"/>
<gene>
    <name evidence="3" type="ORF">ET464_18180</name>
</gene>
<evidence type="ECO:0000313" key="3">
    <source>
        <dbReference type="EMBL" id="QAY68013.1"/>
    </source>
</evidence>
<dbReference type="InterPro" id="IPR006059">
    <property type="entry name" value="SBP"/>
</dbReference>
<dbReference type="EMBL" id="CP035492">
    <property type="protein sequence ID" value="QAY68013.1"/>
    <property type="molecule type" value="Genomic_DNA"/>
</dbReference>
<dbReference type="Pfam" id="PF01547">
    <property type="entry name" value="SBP_bac_1"/>
    <property type="match status" value="1"/>
</dbReference>
<organism evidence="3 4">
    <name type="scientific">Paenibacillus protaetiae</name>
    <dbReference type="NCBI Taxonomy" id="2509456"/>
    <lineage>
        <taxon>Bacteria</taxon>
        <taxon>Bacillati</taxon>
        <taxon>Bacillota</taxon>
        <taxon>Bacilli</taxon>
        <taxon>Bacillales</taxon>
        <taxon>Paenibacillaceae</taxon>
        <taxon>Paenibacillus</taxon>
    </lineage>
</organism>
<feature type="chain" id="PRO_5020556114" evidence="2">
    <location>
        <begin position="27"/>
        <end position="462"/>
    </location>
</feature>
<accession>A0A4P6F0A0</accession>
<dbReference type="PROSITE" id="PS51257">
    <property type="entry name" value="PROKAR_LIPOPROTEIN"/>
    <property type="match status" value="1"/>
</dbReference>